<evidence type="ECO:0008006" key="10">
    <source>
        <dbReference type="Google" id="ProtNLM"/>
    </source>
</evidence>
<evidence type="ECO:0000256" key="4">
    <source>
        <dbReference type="ARBA" id="ARBA00022989"/>
    </source>
</evidence>
<comment type="subcellular location">
    <subcellularLocation>
        <location evidence="1">Cell membrane</location>
        <topology evidence="1">Multi-pass membrane protein</topology>
    </subcellularLocation>
</comment>
<evidence type="ECO:0000256" key="6">
    <source>
        <dbReference type="SAM" id="MobiDB-lite"/>
    </source>
</evidence>
<feature type="compositionally biased region" description="Polar residues" evidence="6">
    <location>
        <begin position="1"/>
        <end position="13"/>
    </location>
</feature>
<dbReference type="Pfam" id="PF03631">
    <property type="entry name" value="Virul_fac_BrkB"/>
    <property type="match status" value="1"/>
</dbReference>
<keyword evidence="5 7" id="KW-0472">Membrane</keyword>
<reference evidence="8" key="1">
    <citation type="journal article" date="2014" name="Int. J. Syst. Evol. Microbiol.">
        <title>Complete genome sequence of Corynebacterium casei LMG S-19264T (=DSM 44701T), isolated from a smear-ripened cheese.</title>
        <authorList>
            <consortium name="US DOE Joint Genome Institute (JGI-PGF)"/>
            <person name="Walter F."/>
            <person name="Albersmeier A."/>
            <person name="Kalinowski J."/>
            <person name="Ruckert C."/>
        </authorList>
    </citation>
    <scope>NUCLEOTIDE SEQUENCE</scope>
    <source>
        <strain evidence="8">CGMCC 4.7308</strain>
    </source>
</reference>
<dbReference type="PANTHER" id="PTHR30213">
    <property type="entry name" value="INNER MEMBRANE PROTEIN YHJD"/>
    <property type="match status" value="1"/>
</dbReference>
<gene>
    <name evidence="8" type="ORF">GCM10011594_16140</name>
</gene>
<evidence type="ECO:0000256" key="7">
    <source>
        <dbReference type="SAM" id="Phobius"/>
    </source>
</evidence>
<keyword evidence="3 7" id="KW-0812">Transmembrane</keyword>
<organism evidence="8 9">
    <name type="scientific">Nakamurella endophytica</name>
    <dbReference type="NCBI Taxonomy" id="1748367"/>
    <lineage>
        <taxon>Bacteria</taxon>
        <taxon>Bacillati</taxon>
        <taxon>Actinomycetota</taxon>
        <taxon>Actinomycetes</taxon>
        <taxon>Nakamurellales</taxon>
        <taxon>Nakamurellaceae</taxon>
        <taxon>Nakamurella</taxon>
    </lineage>
</organism>
<dbReference type="AlphaFoldDB" id="A0A917WE57"/>
<comment type="caution">
    <text evidence="8">The sequence shown here is derived from an EMBL/GenBank/DDBJ whole genome shotgun (WGS) entry which is preliminary data.</text>
</comment>
<dbReference type="Proteomes" id="UP000655208">
    <property type="component" value="Unassembled WGS sequence"/>
</dbReference>
<sequence>MSDTTEQPSQQRARTAPHPDDARKPDDLTDLTGRSWKYILRKTMREFSQDQCTDLAAALTYYAVLALFPAVLAVVSILGLVGQSQGGTDALLDIVRSLAPSAADTIGGVVTQLSQSQASGFGLVIGLLGALWSASGYIGAFGRAMNRIYEIDEGRPFYKLRPVMLLVTLVAVVLAALVAVALVISGPVASAVGNAIGVGGAAVTVWNIVKWPVMLAVVILIVAILYYATPNIKQPKFRWISVGAAVAVLVWILASVAFGFYVANFASYNKTYGTLAGVIVLLLWLWITNLALLFGAEIDSETERGRQLQAGIAAEETLQLPPRDTKASDKQQAKEEQDIEQGREIRQQAEQAQEAERIEEAKAERAERIAKAKARAEARAERAAGRRR</sequence>
<feature type="transmembrane region" description="Helical" evidence="7">
    <location>
        <begin position="55"/>
        <end position="81"/>
    </location>
</feature>
<feature type="transmembrane region" description="Helical" evidence="7">
    <location>
        <begin position="275"/>
        <end position="296"/>
    </location>
</feature>
<evidence type="ECO:0000256" key="5">
    <source>
        <dbReference type="ARBA" id="ARBA00023136"/>
    </source>
</evidence>
<feature type="transmembrane region" description="Helical" evidence="7">
    <location>
        <begin position="163"/>
        <end position="188"/>
    </location>
</feature>
<feature type="compositionally biased region" description="Basic and acidic residues" evidence="6">
    <location>
        <begin position="323"/>
        <end position="347"/>
    </location>
</feature>
<dbReference type="EMBL" id="BMNA01000003">
    <property type="protein sequence ID" value="GGL97223.1"/>
    <property type="molecule type" value="Genomic_DNA"/>
</dbReference>
<evidence type="ECO:0000256" key="1">
    <source>
        <dbReference type="ARBA" id="ARBA00004651"/>
    </source>
</evidence>
<evidence type="ECO:0000256" key="3">
    <source>
        <dbReference type="ARBA" id="ARBA00022692"/>
    </source>
</evidence>
<dbReference type="GO" id="GO:0005886">
    <property type="term" value="C:plasma membrane"/>
    <property type="evidence" value="ECO:0007669"/>
    <property type="project" value="UniProtKB-SubCell"/>
</dbReference>
<proteinExistence type="predicted"/>
<keyword evidence="9" id="KW-1185">Reference proteome</keyword>
<evidence type="ECO:0000313" key="9">
    <source>
        <dbReference type="Proteomes" id="UP000655208"/>
    </source>
</evidence>
<feature type="compositionally biased region" description="Basic and acidic residues" evidence="6">
    <location>
        <begin position="354"/>
        <end position="388"/>
    </location>
</feature>
<name>A0A917WE57_9ACTN</name>
<keyword evidence="4 7" id="KW-1133">Transmembrane helix</keyword>
<feature type="transmembrane region" description="Helical" evidence="7">
    <location>
        <begin position="208"/>
        <end position="227"/>
    </location>
</feature>
<feature type="compositionally biased region" description="Basic and acidic residues" evidence="6">
    <location>
        <begin position="17"/>
        <end position="27"/>
    </location>
</feature>
<feature type="region of interest" description="Disordered" evidence="6">
    <location>
        <begin position="319"/>
        <end position="388"/>
    </location>
</feature>
<accession>A0A917WE57</accession>
<protein>
    <recommendedName>
        <fullName evidence="10">YihY/virulence factor BrkB family protein</fullName>
    </recommendedName>
</protein>
<dbReference type="InterPro" id="IPR017039">
    <property type="entry name" value="Virul_fac_BrkB"/>
</dbReference>
<feature type="region of interest" description="Disordered" evidence="6">
    <location>
        <begin position="1"/>
        <end position="29"/>
    </location>
</feature>
<reference evidence="8" key="2">
    <citation type="submission" date="2020-09" db="EMBL/GenBank/DDBJ databases">
        <authorList>
            <person name="Sun Q."/>
            <person name="Zhou Y."/>
        </authorList>
    </citation>
    <scope>NUCLEOTIDE SEQUENCE</scope>
    <source>
        <strain evidence="8">CGMCC 4.7308</strain>
    </source>
</reference>
<dbReference type="PANTHER" id="PTHR30213:SF0">
    <property type="entry name" value="UPF0761 MEMBRANE PROTEIN YIHY"/>
    <property type="match status" value="1"/>
</dbReference>
<evidence type="ECO:0000256" key="2">
    <source>
        <dbReference type="ARBA" id="ARBA00022475"/>
    </source>
</evidence>
<dbReference type="NCBIfam" id="TIGR00765">
    <property type="entry name" value="yihY_not_rbn"/>
    <property type="match status" value="1"/>
</dbReference>
<evidence type="ECO:0000313" key="8">
    <source>
        <dbReference type="EMBL" id="GGL97223.1"/>
    </source>
</evidence>
<keyword evidence="2" id="KW-1003">Cell membrane</keyword>
<feature type="transmembrane region" description="Helical" evidence="7">
    <location>
        <begin position="121"/>
        <end position="142"/>
    </location>
</feature>
<feature type="transmembrane region" description="Helical" evidence="7">
    <location>
        <begin position="239"/>
        <end position="263"/>
    </location>
</feature>